<comment type="caution">
    <text evidence="1">The sequence shown here is derived from an EMBL/GenBank/DDBJ whole genome shotgun (WGS) entry which is preliminary data.</text>
</comment>
<dbReference type="Proteomes" id="UP001501842">
    <property type="component" value="Unassembled WGS sequence"/>
</dbReference>
<protein>
    <submittedName>
        <fullName evidence="1">Uncharacterized protein</fullName>
    </submittedName>
</protein>
<dbReference type="RefSeq" id="WP_344452689.1">
    <property type="nucleotide sequence ID" value="NZ_BAAATZ010000019.1"/>
</dbReference>
<proteinExistence type="predicted"/>
<organism evidence="1 2">
    <name type="scientific">Actinocorallia aurantiaca</name>
    <dbReference type="NCBI Taxonomy" id="46204"/>
    <lineage>
        <taxon>Bacteria</taxon>
        <taxon>Bacillati</taxon>
        <taxon>Actinomycetota</taxon>
        <taxon>Actinomycetes</taxon>
        <taxon>Streptosporangiales</taxon>
        <taxon>Thermomonosporaceae</taxon>
        <taxon>Actinocorallia</taxon>
    </lineage>
</organism>
<accession>A0ABN3UE29</accession>
<evidence type="ECO:0000313" key="1">
    <source>
        <dbReference type="EMBL" id="GAA2731101.1"/>
    </source>
</evidence>
<dbReference type="EMBL" id="BAAATZ010000019">
    <property type="protein sequence ID" value="GAA2731101.1"/>
    <property type="molecule type" value="Genomic_DNA"/>
</dbReference>
<reference evidence="1 2" key="1">
    <citation type="journal article" date="2019" name="Int. J. Syst. Evol. Microbiol.">
        <title>The Global Catalogue of Microorganisms (GCM) 10K type strain sequencing project: providing services to taxonomists for standard genome sequencing and annotation.</title>
        <authorList>
            <consortium name="The Broad Institute Genomics Platform"/>
            <consortium name="The Broad Institute Genome Sequencing Center for Infectious Disease"/>
            <person name="Wu L."/>
            <person name="Ma J."/>
        </authorList>
    </citation>
    <scope>NUCLEOTIDE SEQUENCE [LARGE SCALE GENOMIC DNA]</scope>
    <source>
        <strain evidence="1 2">JCM 8201</strain>
    </source>
</reference>
<gene>
    <name evidence="1" type="ORF">GCM10010439_45750</name>
</gene>
<sequence length="369" mass="38051">MDEEPVAEPVSGLVAELWDLAGLGLLLTAPVRDLGRDVTVHLARTGLERSLERPAVRGPLEQAARYTAARVTASLTERLAGELAAAAEANPVTAAALGAAGRAADHPWSRAARRLALRNPLTRATTESLVGLTERAAGTGLARAAAGAALEPVVDVVADVMLDVILELGPELALEIAEETAKQTASGLAGTVRSGLSGLGSAAVELGPLPAAAVGWTESAARSEPVRLAARTAEEMASAAERLGVPELTARSALDAAGWAARTELGRALTGMAEEVVRNALRELVRDIARESVRLSWARAVGALLGEETPPPPDPDAGSRVARLIAAPAQDAAAGLAVRVSFRLAPATVPRVVVSAARSTRDRAFRRTT</sequence>
<evidence type="ECO:0000313" key="2">
    <source>
        <dbReference type="Proteomes" id="UP001501842"/>
    </source>
</evidence>
<keyword evidence="2" id="KW-1185">Reference proteome</keyword>
<name>A0ABN3UE29_9ACTN</name>